<reference evidence="3" key="2">
    <citation type="submission" date="2023-05" db="EMBL/GenBank/DDBJ databases">
        <authorList>
            <consortium name="Lawrence Berkeley National Laboratory"/>
            <person name="Steindorff A."/>
            <person name="Hensen N."/>
            <person name="Bonometti L."/>
            <person name="Westerberg I."/>
            <person name="Brannstrom I.O."/>
            <person name="Guillou S."/>
            <person name="Cros-Aarteil S."/>
            <person name="Calhoun S."/>
            <person name="Haridas S."/>
            <person name="Kuo A."/>
            <person name="Mondo S."/>
            <person name="Pangilinan J."/>
            <person name="Riley R."/>
            <person name="Labutti K."/>
            <person name="Andreopoulos B."/>
            <person name="Lipzen A."/>
            <person name="Chen C."/>
            <person name="Yanf M."/>
            <person name="Daum C."/>
            <person name="Ng V."/>
            <person name="Clum A."/>
            <person name="Ohm R."/>
            <person name="Martin F."/>
            <person name="Silar P."/>
            <person name="Natvig D."/>
            <person name="Lalanne C."/>
            <person name="Gautier V."/>
            <person name="Ament-Velasquez S.L."/>
            <person name="Kruys A."/>
            <person name="Hutchinson M.I."/>
            <person name="Powell A.J."/>
            <person name="Barry K."/>
            <person name="Miller A.N."/>
            <person name="Grigoriev I.V."/>
            <person name="Debuchy R."/>
            <person name="Gladieux P."/>
            <person name="Thoren M.H."/>
            <person name="Johannesson H."/>
        </authorList>
    </citation>
    <scope>NUCLEOTIDE SEQUENCE</scope>
    <source>
        <strain evidence="3">PSN293</strain>
    </source>
</reference>
<name>A0AAN6YIA6_9PEZI</name>
<keyword evidence="2" id="KW-0812">Transmembrane</keyword>
<dbReference type="AlphaFoldDB" id="A0AAN6YIA6"/>
<gene>
    <name evidence="3" type="ORF">QBC37DRAFT_367407</name>
</gene>
<evidence type="ECO:0000256" key="1">
    <source>
        <dbReference type="SAM" id="MobiDB-lite"/>
    </source>
</evidence>
<evidence type="ECO:0000256" key="2">
    <source>
        <dbReference type="SAM" id="Phobius"/>
    </source>
</evidence>
<dbReference type="EMBL" id="MU858046">
    <property type="protein sequence ID" value="KAK4219798.1"/>
    <property type="molecule type" value="Genomic_DNA"/>
</dbReference>
<feature type="compositionally biased region" description="Polar residues" evidence="1">
    <location>
        <begin position="323"/>
        <end position="333"/>
    </location>
</feature>
<keyword evidence="2" id="KW-0472">Membrane</keyword>
<reference evidence="3" key="1">
    <citation type="journal article" date="2023" name="Mol. Phylogenet. Evol.">
        <title>Genome-scale phylogeny and comparative genomics of the fungal order Sordariales.</title>
        <authorList>
            <person name="Hensen N."/>
            <person name="Bonometti L."/>
            <person name="Westerberg I."/>
            <person name="Brannstrom I.O."/>
            <person name="Guillou S."/>
            <person name="Cros-Aarteil S."/>
            <person name="Calhoun S."/>
            <person name="Haridas S."/>
            <person name="Kuo A."/>
            <person name="Mondo S."/>
            <person name="Pangilinan J."/>
            <person name="Riley R."/>
            <person name="LaButti K."/>
            <person name="Andreopoulos B."/>
            <person name="Lipzen A."/>
            <person name="Chen C."/>
            <person name="Yan M."/>
            <person name="Daum C."/>
            <person name="Ng V."/>
            <person name="Clum A."/>
            <person name="Steindorff A."/>
            <person name="Ohm R.A."/>
            <person name="Martin F."/>
            <person name="Silar P."/>
            <person name="Natvig D.O."/>
            <person name="Lalanne C."/>
            <person name="Gautier V."/>
            <person name="Ament-Velasquez S.L."/>
            <person name="Kruys A."/>
            <person name="Hutchinson M.I."/>
            <person name="Powell A.J."/>
            <person name="Barry K."/>
            <person name="Miller A.N."/>
            <person name="Grigoriev I.V."/>
            <person name="Debuchy R."/>
            <person name="Gladieux P."/>
            <person name="Hiltunen Thoren M."/>
            <person name="Johannesson H."/>
        </authorList>
    </citation>
    <scope>NUCLEOTIDE SEQUENCE</scope>
    <source>
        <strain evidence="3">PSN293</strain>
    </source>
</reference>
<feature type="transmembrane region" description="Helical" evidence="2">
    <location>
        <begin position="43"/>
        <end position="64"/>
    </location>
</feature>
<feature type="region of interest" description="Disordered" evidence="1">
    <location>
        <begin position="12"/>
        <end position="33"/>
    </location>
</feature>
<dbReference type="Proteomes" id="UP001301769">
    <property type="component" value="Unassembled WGS sequence"/>
</dbReference>
<feature type="region of interest" description="Disordered" evidence="1">
    <location>
        <begin position="268"/>
        <end position="364"/>
    </location>
</feature>
<protein>
    <submittedName>
        <fullName evidence="3">Uncharacterized protein</fullName>
    </submittedName>
</protein>
<feature type="transmembrane region" description="Helical" evidence="2">
    <location>
        <begin position="118"/>
        <end position="146"/>
    </location>
</feature>
<comment type="caution">
    <text evidence="3">The sequence shown here is derived from an EMBL/GenBank/DDBJ whole genome shotgun (WGS) entry which is preliminary data.</text>
</comment>
<feature type="transmembrane region" description="Helical" evidence="2">
    <location>
        <begin position="196"/>
        <end position="217"/>
    </location>
</feature>
<organism evidence="3 4">
    <name type="scientific">Rhypophila decipiens</name>
    <dbReference type="NCBI Taxonomy" id="261697"/>
    <lineage>
        <taxon>Eukaryota</taxon>
        <taxon>Fungi</taxon>
        <taxon>Dikarya</taxon>
        <taxon>Ascomycota</taxon>
        <taxon>Pezizomycotina</taxon>
        <taxon>Sordariomycetes</taxon>
        <taxon>Sordariomycetidae</taxon>
        <taxon>Sordariales</taxon>
        <taxon>Naviculisporaceae</taxon>
        <taxon>Rhypophila</taxon>
    </lineage>
</organism>
<keyword evidence="4" id="KW-1185">Reference proteome</keyword>
<evidence type="ECO:0000313" key="3">
    <source>
        <dbReference type="EMBL" id="KAK4219798.1"/>
    </source>
</evidence>
<feature type="transmembrane region" description="Helical" evidence="2">
    <location>
        <begin position="84"/>
        <end position="106"/>
    </location>
</feature>
<proteinExistence type="predicted"/>
<accession>A0AAN6YIA6</accession>
<keyword evidence="2" id="KW-1133">Transmembrane helix</keyword>
<sequence>MPLCSLARRLRARRASSRNGSGQQDINEKQTPQRRNQVNISAAVLRLLQCLSAWSVYATLSVLFQSLTSGAPFGDDSSRAPPAYIRKLTSSDVLYHCSVLVFIGLLRRAKTSVTWRVFAVGTILLDLVMMLFAITNISVMSVIALATSCQASTSKHSFGTLDLRQLVTDYSRSVFGGHGNSGTAEKMEFLCTVPRVVYVLSIISIFSHTLSIVLTVLQFQQNKAQRKAETMGFAGHVEEAVPEVIYNRPNIQVQPLMPQPVQQAEMYQQRPNHVADPRFQTPAPTRPSDLHQQYPGARYHWENPSRATANPPTEEFTNPPGWRSSQETTSSFNPDLYLVSDGFRPLPSPPAYTSRPSSLFDIRT</sequence>
<feature type="compositionally biased region" description="Polar residues" evidence="1">
    <location>
        <begin position="19"/>
        <end position="33"/>
    </location>
</feature>
<evidence type="ECO:0000313" key="4">
    <source>
        <dbReference type="Proteomes" id="UP001301769"/>
    </source>
</evidence>